<dbReference type="SUPFAM" id="SSF54427">
    <property type="entry name" value="NTF2-like"/>
    <property type="match status" value="1"/>
</dbReference>
<feature type="signal peptide" evidence="1">
    <location>
        <begin position="1"/>
        <end position="26"/>
    </location>
</feature>
<gene>
    <name evidence="2" type="ORF">QU481_18140</name>
</gene>
<sequence length="168" mass="18447">MQHTMHRWTSVLVLSLGLIAAPLAHAAKPPLTVVKDYMAGWNAHDPNQAAMNMDVNVEYYDVTVGEAQQGVVVARDNVIKFFIASFPDLKWSMVGDPIVTRDAVVFRWQFTGTNTGPNIDATVNEGKPTGKPIALSGLSMIKVRDGKIVYQGDYYDALSLNKQLGNIK</sequence>
<comment type="caution">
    <text evidence="2">The sequence shown here is derived from an EMBL/GenBank/DDBJ whole genome shotgun (WGS) entry which is preliminary data.</text>
</comment>
<accession>A0ABT7XSK6</accession>
<keyword evidence="3" id="KW-1185">Reference proteome</keyword>
<dbReference type="RefSeq" id="WP_289831425.1">
    <property type="nucleotide sequence ID" value="NZ_JAUEDK010000042.1"/>
</dbReference>
<dbReference type="EMBL" id="JAUEDK010000042">
    <property type="protein sequence ID" value="MDN0076776.1"/>
    <property type="molecule type" value="Genomic_DNA"/>
</dbReference>
<keyword evidence="1" id="KW-0732">Signal</keyword>
<evidence type="ECO:0000313" key="2">
    <source>
        <dbReference type="EMBL" id="MDN0076776.1"/>
    </source>
</evidence>
<dbReference type="PANTHER" id="PTHR38436:SF1">
    <property type="entry name" value="ESTER CYCLASE"/>
    <property type="match status" value="1"/>
</dbReference>
<dbReference type="Gene3D" id="3.10.450.50">
    <property type="match status" value="1"/>
</dbReference>
<dbReference type="Proteomes" id="UP001168540">
    <property type="component" value="Unassembled WGS sequence"/>
</dbReference>
<feature type="chain" id="PRO_5047413511" evidence="1">
    <location>
        <begin position="27"/>
        <end position="168"/>
    </location>
</feature>
<dbReference type="InterPro" id="IPR009959">
    <property type="entry name" value="Cyclase_SnoaL-like"/>
</dbReference>
<reference evidence="2" key="1">
    <citation type="submission" date="2023-06" db="EMBL/GenBank/DDBJ databases">
        <authorList>
            <person name="Zhang S."/>
        </authorList>
    </citation>
    <scope>NUCLEOTIDE SEQUENCE</scope>
    <source>
        <strain evidence="2">SG2303</strain>
    </source>
</reference>
<dbReference type="Pfam" id="PF07366">
    <property type="entry name" value="SnoaL"/>
    <property type="match status" value="1"/>
</dbReference>
<organism evidence="2 3">
    <name type="scientific">Crenobacter oryzisoli</name>
    <dbReference type="NCBI Taxonomy" id="3056844"/>
    <lineage>
        <taxon>Bacteria</taxon>
        <taxon>Pseudomonadati</taxon>
        <taxon>Pseudomonadota</taxon>
        <taxon>Betaproteobacteria</taxon>
        <taxon>Neisseriales</taxon>
        <taxon>Neisseriaceae</taxon>
        <taxon>Crenobacter</taxon>
    </lineage>
</organism>
<dbReference type="InterPro" id="IPR032710">
    <property type="entry name" value="NTF2-like_dom_sf"/>
</dbReference>
<proteinExistence type="predicted"/>
<dbReference type="PANTHER" id="PTHR38436">
    <property type="entry name" value="POLYKETIDE CYCLASE SNOAL-LIKE DOMAIN"/>
    <property type="match status" value="1"/>
</dbReference>
<protein>
    <submittedName>
        <fullName evidence="2">Ester cyclase</fullName>
    </submittedName>
</protein>
<evidence type="ECO:0000313" key="3">
    <source>
        <dbReference type="Proteomes" id="UP001168540"/>
    </source>
</evidence>
<name>A0ABT7XSK6_9NEIS</name>
<evidence type="ECO:0000256" key="1">
    <source>
        <dbReference type="SAM" id="SignalP"/>
    </source>
</evidence>